<keyword evidence="2" id="KW-1133">Transmembrane helix</keyword>
<protein>
    <submittedName>
        <fullName evidence="3">Uncharacterized protein</fullName>
    </submittedName>
</protein>
<evidence type="ECO:0000256" key="2">
    <source>
        <dbReference type="SAM" id="Phobius"/>
    </source>
</evidence>
<feature type="region of interest" description="Disordered" evidence="1">
    <location>
        <begin position="1"/>
        <end position="31"/>
    </location>
</feature>
<sequence length="106" mass="12527">MSFGAGHTQDMINRIKQNKAQRASKRKKFKENNHEGIYVNYEKSKEINSKTIPKKKLTKIKKEIRKTARKNRKRNIFIYMILFSSVLALLISLLLWLNESPTVLYD</sequence>
<feature type="transmembrane region" description="Helical" evidence="2">
    <location>
        <begin position="76"/>
        <end position="97"/>
    </location>
</feature>
<feature type="compositionally biased region" description="Basic residues" evidence="1">
    <location>
        <begin position="16"/>
        <end position="29"/>
    </location>
</feature>
<dbReference type="Proteomes" id="UP000184462">
    <property type="component" value="Unassembled WGS sequence"/>
</dbReference>
<keyword evidence="2" id="KW-0812">Transmembrane</keyword>
<dbReference type="RefSeq" id="WP_073193058.1">
    <property type="nucleotide sequence ID" value="NZ_FQTW01000005.1"/>
</dbReference>
<accession>A0A1M4W872</accession>
<gene>
    <name evidence="3" type="ORF">SAMN05444278_105132</name>
</gene>
<dbReference type="AlphaFoldDB" id="A0A1M4W872"/>
<evidence type="ECO:0000256" key="1">
    <source>
        <dbReference type="SAM" id="MobiDB-lite"/>
    </source>
</evidence>
<dbReference type="OrthoDB" id="1452733at2"/>
<name>A0A1M4W872_9FLAO</name>
<keyword evidence="2" id="KW-0472">Membrane</keyword>
<reference evidence="3 4" key="1">
    <citation type="submission" date="2016-11" db="EMBL/GenBank/DDBJ databases">
        <authorList>
            <person name="Jaros S."/>
            <person name="Januszkiewicz K."/>
            <person name="Wedrychowicz H."/>
        </authorList>
    </citation>
    <scope>NUCLEOTIDE SEQUENCE [LARGE SCALE GENOMIC DNA]</scope>
    <source>
        <strain evidence="3 4">DSM 25661</strain>
    </source>
</reference>
<evidence type="ECO:0000313" key="4">
    <source>
        <dbReference type="Proteomes" id="UP000184462"/>
    </source>
</evidence>
<evidence type="ECO:0000313" key="3">
    <source>
        <dbReference type="EMBL" id="SHE77345.1"/>
    </source>
</evidence>
<keyword evidence="4" id="KW-1185">Reference proteome</keyword>
<dbReference type="STRING" id="1155689.SAMN05444278_105132"/>
<proteinExistence type="predicted"/>
<organism evidence="3 4">
    <name type="scientific">Psychroflexus salarius</name>
    <dbReference type="NCBI Taxonomy" id="1155689"/>
    <lineage>
        <taxon>Bacteria</taxon>
        <taxon>Pseudomonadati</taxon>
        <taxon>Bacteroidota</taxon>
        <taxon>Flavobacteriia</taxon>
        <taxon>Flavobacteriales</taxon>
        <taxon>Flavobacteriaceae</taxon>
        <taxon>Psychroflexus</taxon>
    </lineage>
</organism>
<dbReference type="EMBL" id="FQTW01000005">
    <property type="protein sequence ID" value="SHE77345.1"/>
    <property type="molecule type" value="Genomic_DNA"/>
</dbReference>